<evidence type="ECO:0000256" key="1">
    <source>
        <dbReference type="ARBA" id="ARBA00007613"/>
    </source>
</evidence>
<dbReference type="GO" id="GO:0015562">
    <property type="term" value="F:efflux transmembrane transporter activity"/>
    <property type="evidence" value="ECO:0007669"/>
    <property type="project" value="InterPro"/>
</dbReference>
<keyword evidence="4 8" id="KW-0472">Membrane</keyword>
<accession>A0A553GVJ2</accession>
<evidence type="ECO:0000256" key="3">
    <source>
        <dbReference type="ARBA" id="ARBA00022692"/>
    </source>
</evidence>
<protein>
    <submittedName>
        <fullName evidence="10">Efflux transporter outer membrane subunit</fullName>
    </submittedName>
</protein>
<keyword evidence="3 8" id="KW-0812">Transmembrane</keyword>
<dbReference type="Gene3D" id="2.20.200.10">
    <property type="entry name" value="Outer membrane efflux proteins (OEP)"/>
    <property type="match status" value="1"/>
</dbReference>
<evidence type="ECO:0000256" key="9">
    <source>
        <dbReference type="SAM" id="Coils"/>
    </source>
</evidence>
<organism evidence="10 11">
    <name type="scientific">Pseudomonas mangiferae</name>
    <dbReference type="NCBI Taxonomy" id="2593654"/>
    <lineage>
        <taxon>Bacteria</taxon>
        <taxon>Pseudomonadati</taxon>
        <taxon>Pseudomonadota</taxon>
        <taxon>Gammaproteobacteria</taxon>
        <taxon>Pseudomonadales</taxon>
        <taxon>Pseudomonadaceae</taxon>
        <taxon>Pseudomonas</taxon>
    </lineage>
</organism>
<keyword evidence="11" id="KW-1185">Reference proteome</keyword>
<evidence type="ECO:0000313" key="11">
    <source>
        <dbReference type="Proteomes" id="UP000315235"/>
    </source>
</evidence>
<comment type="subcellular location">
    <subcellularLocation>
        <location evidence="8">Cell outer membrane</location>
        <topology evidence="8">Lipid-anchor</topology>
    </subcellularLocation>
</comment>
<dbReference type="NCBIfam" id="TIGR01845">
    <property type="entry name" value="outer_NodT"/>
    <property type="match status" value="1"/>
</dbReference>
<keyword evidence="2 8" id="KW-1134">Transmembrane beta strand</keyword>
<dbReference type="OrthoDB" id="9770517at2"/>
<evidence type="ECO:0000256" key="5">
    <source>
        <dbReference type="ARBA" id="ARBA00023139"/>
    </source>
</evidence>
<dbReference type="Proteomes" id="UP000315235">
    <property type="component" value="Unassembled WGS sequence"/>
</dbReference>
<proteinExistence type="inferred from homology"/>
<name>A0A553GVJ2_9PSED</name>
<dbReference type="GO" id="GO:0009279">
    <property type="term" value="C:cell outer membrane"/>
    <property type="evidence" value="ECO:0007669"/>
    <property type="project" value="UniProtKB-SubCell"/>
</dbReference>
<keyword evidence="5 8" id="KW-0564">Palmitate</keyword>
<comment type="similarity">
    <text evidence="1 8">Belongs to the outer membrane factor (OMF) (TC 1.B.17) family.</text>
</comment>
<dbReference type="Pfam" id="PF02321">
    <property type="entry name" value="OEP"/>
    <property type="match status" value="2"/>
</dbReference>
<feature type="coiled-coil region" evidence="9">
    <location>
        <begin position="94"/>
        <end position="121"/>
    </location>
</feature>
<dbReference type="InterPro" id="IPR003423">
    <property type="entry name" value="OMP_efflux"/>
</dbReference>
<comment type="caution">
    <text evidence="10">The sequence shown here is derived from an EMBL/GenBank/DDBJ whole genome shotgun (WGS) entry which is preliminary data.</text>
</comment>
<evidence type="ECO:0000256" key="2">
    <source>
        <dbReference type="ARBA" id="ARBA00022452"/>
    </source>
</evidence>
<keyword evidence="6" id="KW-0998">Cell outer membrane</keyword>
<dbReference type="PANTHER" id="PTHR30203:SF33">
    <property type="entry name" value="BLR4455 PROTEIN"/>
    <property type="match status" value="1"/>
</dbReference>
<evidence type="ECO:0000313" key="10">
    <source>
        <dbReference type="EMBL" id="TRX73521.1"/>
    </source>
</evidence>
<dbReference type="AlphaFoldDB" id="A0A553GVJ2"/>
<dbReference type="InterPro" id="IPR010131">
    <property type="entry name" value="MdtP/NodT-like"/>
</dbReference>
<evidence type="ECO:0000256" key="6">
    <source>
        <dbReference type="ARBA" id="ARBA00023237"/>
    </source>
</evidence>
<gene>
    <name evidence="10" type="ORF">FM069_17330</name>
</gene>
<dbReference type="EMBL" id="VJOY01000014">
    <property type="protein sequence ID" value="TRX73521.1"/>
    <property type="molecule type" value="Genomic_DNA"/>
</dbReference>
<keyword evidence="9" id="KW-0175">Coiled coil</keyword>
<evidence type="ECO:0000256" key="4">
    <source>
        <dbReference type="ARBA" id="ARBA00023136"/>
    </source>
</evidence>
<sequence>MSPFTPVPGDTVSKPAADRRFAPFHRTAGASRAWRPLLLAAAVALSACTVGPDYQRPTSAPAVVFKAAEGWKTADPADVLSRGDWWRLYGDPVLDDLVARLNANNQNLAAAEAQYRQARALVGGARAAFFPTLGANAGVTRSGQNGSGGSGGSLGNDGLYAGGGSSVSKSYDANLSVSWELDLWGKLRRQLESDRAGMQASAADLAATRLSLQSELVQDYLQLRVLDAQKRLLVSTMDAYGKALRLTENQYRAGIVPKSDVAQARTQLKSTEAQSIDLDYQRAQLEHAIAVLMGVAPSSFQLAAEERVPEPPGVPAGVPSVLLERRPDIAAAERRVMGANASIGVAEAAYYPDLTLSASGGYRSGSFNDWISAPNRFWSIGPAFAMTLFDGGLIRSRVEQAEASYDQTVATYRQAVLDGFREVEDYLVQLSVFERERQVQQEALDAARESLRLIENQYKAGTVDYNSVVSLQTNTLNSERTLLTLDGNRLTASVKLIAALGGGWRPEELERPVLRQAPDERQ</sequence>
<evidence type="ECO:0000256" key="8">
    <source>
        <dbReference type="RuleBase" id="RU362097"/>
    </source>
</evidence>
<feature type="coiled-coil region" evidence="9">
    <location>
        <begin position="430"/>
        <end position="457"/>
    </location>
</feature>
<dbReference type="RefSeq" id="WP_143489633.1">
    <property type="nucleotide sequence ID" value="NZ_VJOY01000014.1"/>
</dbReference>
<reference evidence="10 11" key="1">
    <citation type="submission" date="2019-07" db="EMBL/GenBank/DDBJ databases">
        <title>Pseudomonas mangiferae sp. nov., isolated from bark of mango tree in Thailand.</title>
        <authorList>
            <person name="Srisuk N."/>
            <person name="Anurat P."/>
        </authorList>
    </citation>
    <scope>NUCLEOTIDE SEQUENCE [LARGE SCALE GENOMIC DNA]</scope>
    <source>
        <strain evidence="10 11">DMKU_BBB3-04</strain>
    </source>
</reference>
<dbReference type="PANTHER" id="PTHR30203">
    <property type="entry name" value="OUTER MEMBRANE CATION EFFLUX PROTEIN"/>
    <property type="match status" value="1"/>
</dbReference>
<keyword evidence="7 8" id="KW-0449">Lipoprotein</keyword>
<evidence type="ECO:0000256" key="7">
    <source>
        <dbReference type="ARBA" id="ARBA00023288"/>
    </source>
</evidence>
<dbReference type="SUPFAM" id="SSF56954">
    <property type="entry name" value="Outer membrane efflux proteins (OEP)"/>
    <property type="match status" value="1"/>
</dbReference>
<dbReference type="Gene3D" id="1.20.1600.10">
    <property type="entry name" value="Outer membrane efflux proteins (OEP)"/>
    <property type="match status" value="1"/>
</dbReference>